<evidence type="ECO:0000313" key="2">
    <source>
        <dbReference type="Proteomes" id="UP000621500"/>
    </source>
</evidence>
<comment type="caution">
    <text evidence="1">The sequence shown here is derived from an EMBL/GenBank/DDBJ whole genome shotgun (WGS) entry which is preliminary data.</text>
</comment>
<organism evidence="1 2">
    <name type="scientific">Plantactinospora mayteni</name>
    <dbReference type="NCBI Taxonomy" id="566021"/>
    <lineage>
        <taxon>Bacteria</taxon>
        <taxon>Bacillati</taxon>
        <taxon>Actinomycetota</taxon>
        <taxon>Actinomycetes</taxon>
        <taxon>Micromonosporales</taxon>
        <taxon>Micromonosporaceae</taxon>
        <taxon>Plantactinospora</taxon>
    </lineage>
</organism>
<protein>
    <submittedName>
        <fullName evidence="1">Uncharacterized protein</fullName>
    </submittedName>
</protein>
<proteinExistence type="predicted"/>
<gene>
    <name evidence="1" type="ORF">Pma05_37030</name>
</gene>
<sequence>MNSRTAIERLTEYDTVLELNYAESEVGLRTMDGRTERILMKTACPTEFIVHEPTVAENGDLTMNLEIIRFELVGVSADLWPGAEVKVLGGALSAPDARPILGTVQVPAGRRLSDGVPSEQILFLTVVTPEVTLHNNTPVRMTGTLYRIPPIGSRFESQCDVPLYDQRGERHLELWACANEA</sequence>
<dbReference type="EMBL" id="BONX01000023">
    <property type="protein sequence ID" value="GIG97130.1"/>
    <property type="molecule type" value="Genomic_DNA"/>
</dbReference>
<name>A0ABQ4ER89_9ACTN</name>
<keyword evidence="2" id="KW-1185">Reference proteome</keyword>
<accession>A0ABQ4ER89</accession>
<reference evidence="1 2" key="1">
    <citation type="submission" date="2021-01" db="EMBL/GenBank/DDBJ databases">
        <title>Whole genome shotgun sequence of Plantactinospora mayteni NBRC 109088.</title>
        <authorList>
            <person name="Komaki H."/>
            <person name="Tamura T."/>
        </authorList>
    </citation>
    <scope>NUCLEOTIDE SEQUENCE [LARGE SCALE GENOMIC DNA]</scope>
    <source>
        <strain evidence="1 2">NBRC 109088</strain>
    </source>
</reference>
<dbReference type="Proteomes" id="UP000621500">
    <property type="component" value="Unassembled WGS sequence"/>
</dbReference>
<dbReference type="RefSeq" id="WP_203858611.1">
    <property type="nucleotide sequence ID" value="NZ_BAAAZQ010000001.1"/>
</dbReference>
<evidence type="ECO:0000313" key="1">
    <source>
        <dbReference type="EMBL" id="GIG97130.1"/>
    </source>
</evidence>